<proteinExistence type="predicted"/>
<dbReference type="EMBL" id="JABXBU010000011">
    <property type="protein sequence ID" value="KAF8791147.1"/>
    <property type="molecule type" value="Genomic_DNA"/>
</dbReference>
<keyword evidence="1" id="KW-0472">Membrane</keyword>
<dbReference type="Proteomes" id="UP000807504">
    <property type="component" value="Unassembled WGS sequence"/>
</dbReference>
<reference evidence="2" key="2">
    <citation type="submission" date="2020-06" db="EMBL/GenBank/DDBJ databases">
        <authorList>
            <person name="Sheffer M."/>
        </authorList>
    </citation>
    <scope>NUCLEOTIDE SEQUENCE</scope>
</reference>
<keyword evidence="1" id="KW-1133">Transmembrane helix</keyword>
<reference evidence="2" key="1">
    <citation type="journal article" date="2020" name="bioRxiv">
        <title>Chromosome-level reference genome of the European wasp spider Argiope bruennichi: a resource for studies on range expansion and evolutionary adaptation.</title>
        <authorList>
            <person name="Sheffer M.M."/>
            <person name="Hoppe A."/>
            <person name="Krehenwinkel H."/>
            <person name="Uhl G."/>
            <person name="Kuss A.W."/>
            <person name="Jensen L."/>
            <person name="Jensen C."/>
            <person name="Gillespie R.G."/>
            <person name="Hoff K.J."/>
            <person name="Prost S."/>
        </authorList>
    </citation>
    <scope>NUCLEOTIDE SEQUENCE</scope>
</reference>
<name>A0A8T0FIR1_ARGBR</name>
<feature type="transmembrane region" description="Helical" evidence="1">
    <location>
        <begin position="20"/>
        <end position="39"/>
    </location>
</feature>
<evidence type="ECO:0000313" key="3">
    <source>
        <dbReference type="Proteomes" id="UP000807504"/>
    </source>
</evidence>
<comment type="caution">
    <text evidence="2">The sequence shown here is derived from an EMBL/GenBank/DDBJ whole genome shotgun (WGS) entry which is preliminary data.</text>
</comment>
<evidence type="ECO:0000256" key="1">
    <source>
        <dbReference type="SAM" id="Phobius"/>
    </source>
</evidence>
<keyword evidence="3" id="KW-1185">Reference proteome</keyword>
<dbReference type="AlphaFoldDB" id="A0A8T0FIR1"/>
<feature type="transmembrane region" description="Helical" evidence="1">
    <location>
        <begin position="132"/>
        <end position="151"/>
    </location>
</feature>
<protein>
    <submittedName>
        <fullName evidence="2">Uncharacterized protein</fullName>
    </submittedName>
</protein>
<gene>
    <name evidence="2" type="ORF">HNY73_006065</name>
</gene>
<evidence type="ECO:0000313" key="2">
    <source>
        <dbReference type="EMBL" id="KAF8791147.1"/>
    </source>
</evidence>
<organism evidence="2 3">
    <name type="scientific">Argiope bruennichi</name>
    <name type="common">Wasp spider</name>
    <name type="synonym">Aranea bruennichi</name>
    <dbReference type="NCBI Taxonomy" id="94029"/>
    <lineage>
        <taxon>Eukaryota</taxon>
        <taxon>Metazoa</taxon>
        <taxon>Ecdysozoa</taxon>
        <taxon>Arthropoda</taxon>
        <taxon>Chelicerata</taxon>
        <taxon>Arachnida</taxon>
        <taxon>Araneae</taxon>
        <taxon>Araneomorphae</taxon>
        <taxon>Entelegynae</taxon>
        <taxon>Araneoidea</taxon>
        <taxon>Araneidae</taxon>
        <taxon>Argiope</taxon>
    </lineage>
</organism>
<keyword evidence="1" id="KW-0812">Transmembrane</keyword>
<accession>A0A8T0FIR1</accession>
<feature type="transmembrane region" description="Helical" evidence="1">
    <location>
        <begin position="236"/>
        <end position="269"/>
    </location>
</feature>
<sequence>MLQFFRHTVDSHSPFLYFYLPNPSSFLHCLFTLFALCLFPPRPHTPRDLSPPLFPLVSIADPPAFPCLPADDYDFSSSSTGDSPFPINTLLHCASHLSLESPLLLLSAVDADARIHRHVYSCCDFFRIPSHLLVLILLLPCIFLVIPLPPICSPFSVTFPFLSLRRWLSQLHSLPSPYQFPPFLFPPVQHYGGHLPFLPLLTISGLPIAPLPPSPTPSPAHTLPPVTGLLLSLQRIFLIVPYFLIFPAIVPLIILSFLAISCTAFTYVLQPSLLYFVYSLPSRPSISVYSPTFSARPSLPCIPCSPPPTLSLSLLFHLLLPPAGRPATSRLLTPLSQSLLLLPPHVSLPVLPL</sequence>